<organism evidence="1 2">
    <name type="scientific">Archangium gephyra</name>
    <dbReference type="NCBI Taxonomy" id="48"/>
    <lineage>
        <taxon>Bacteria</taxon>
        <taxon>Pseudomonadati</taxon>
        <taxon>Myxococcota</taxon>
        <taxon>Myxococcia</taxon>
        <taxon>Myxococcales</taxon>
        <taxon>Cystobacterineae</taxon>
        <taxon>Archangiaceae</taxon>
        <taxon>Archangium</taxon>
    </lineage>
</organism>
<evidence type="ECO:0008006" key="3">
    <source>
        <dbReference type="Google" id="ProtNLM"/>
    </source>
</evidence>
<dbReference type="PROSITE" id="PS51257">
    <property type="entry name" value="PROKAR_LIPOPROTEIN"/>
    <property type="match status" value="1"/>
</dbReference>
<gene>
    <name evidence="1" type="ORF">DI536_07620</name>
</gene>
<comment type="caution">
    <text evidence="1">The sequence shown here is derived from an EMBL/GenBank/DDBJ whole genome shotgun (WGS) entry which is preliminary data.</text>
</comment>
<reference evidence="1 2" key="1">
    <citation type="submission" date="2017-08" db="EMBL/GenBank/DDBJ databases">
        <title>Infants hospitalized years apart are colonized by the same room-sourced microbial strains.</title>
        <authorList>
            <person name="Brooks B."/>
            <person name="Olm M.R."/>
            <person name="Firek B.A."/>
            <person name="Baker R."/>
            <person name="Thomas B.C."/>
            <person name="Morowitz M.J."/>
            <person name="Banfield J.F."/>
        </authorList>
    </citation>
    <scope>NUCLEOTIDE SEQUENCE [LARGE SCALE GENOMIC DNA]</scope>
    <source>
        <strain evidence="1">S2_003_000_R2_14</strain>
    </source>
</reference>
<evidence type="ECO:0000313" key="1">
    <source>
        <dbReference type="EMBL" id="PZR16150.1"/>
    </source>
</evidence>
<dbReference type="Proteomes" id="UP000249061">
    <property type="component" value="Unassembled WGS sequence"/>
</dbReference>
<evidence type="ECO:0000313" key="2">
    <source>
        <dbReference type="Proteomes" id="UP000249061"/>
    </source>
</evidence>
<dbReference type="EMBL" id="QFQP01000004">
    <property type="protein sequence ID" value="PZR16150.1"/>
    <property type="molecule type" value="Genomic_DNA"/>
</dbReference>
<sequence length="239" mass="26756">MTLRTPATLFVATLVFVACKGGSTSVDAPIPVDDSPVIHSEISPKPPKGCGGGFYSVHYHDAYKTLREVEDYKAGARSYYVRELSDRQNEYLLSGISPEFRKRWLESHNIAEKDQHCLVPLFDEIGAAAKRTLPKYQPRDYTHHDSDEEDLIRAAVKAEAPDAKFLAIGVRQANWDLEKLRNGLPSLRYKYGMAWVKSSAFDDGYCRIYYVNIVQDYAGGGSYAESRASYISLEPAGCK</sequence>
<accession>A0A2W5TKP8</accession>
<dbReference type="AlphaFoldDB" id="A0A2W5TKP8"/>
<name>A0A2W5TKP8_9BACT</name>
<proteinExistence type="predicted"/>
<protein>
    <recommendedName>
        <fullName evidence="3">Lipoprotein</fullName>
    </recommendedName>
</protein>